<proteinExistence type="inferred from homology"/>
<feature type="domain" description="Bacterial sugar transferase" evidence="3">
    <location>
        <begin position="39"/>
        <end position="227"/>
    </location>
</feature>
<reference evidence="4 5" key="1">
    <citation type="submission" date="2019-10" db="EMBL/GenBank/DDBJ databases">
        <title>Description of Paenibacillus pedi sp. nov.</title>
        <authorList>
            <person name="Carlier A."/>
            <person name="Qi S."/>
        </authorList>
    </citation>
    <scope>NUCLEOTIDE SEQUENCE [LARGE SCALE GENOMIC DNA]</scope>
    <source>
        <strain evidence="4 5">LMG 31457</strain>
    </source>
</reference>
<dbReference type="Proteomes" id="UP000618579">
    <property type="component" value="Unassembled WGS sequence"/>
</dbReference>
<name>A0ABX1ZJ03_9BACL</name>
<organism evidence="4 5">
    <name type="scientific">Paenibacillus planticolens</name>
    <dbReference type="NCBI Taxonomy" id="2654976"/>
    <lineage>
        <taxon>Bacteria</taxon>
        <taxon>Bacillati</taxon>
        <taxon>Bacillota</taxon>
        <taxon>Bacilli</taxon>
        <taxon>Bacillales</taxon>
        <taxon>Paenibacillaceae</taxon>
        <taxon>Paenibacillus</taxon>
    </lineage>
</organism>
<dbReference type="PANTHER" id="PTHR30576">
    <property type="entry name" value="COLANIC BIOSYNTHESIS UDP-GLUCOSE LIPID CARRIER TRANSFERASE"/>
    <property type="match status" value="1"/>
</dbReference>
<keyword evidence="2" id="KW-0812">Transmembrane</keyword>
<dbReference type="PANTHER" id="PTHR30576:SF10">
    <property type="entry name" value="SLL5057 PROTEIN"/>
    <property type="match status" value="1"/>
</dbReference>
<comment type="similarity">
    <text evidence="1">Belongs to the bacterial sugar transferase family.</text>
</comment>
<evidence type="ECO:0000256" key="1">
    <source>
        <dbReference type="ARBA" id="ARBA00006464"/>
    </source>
</evidence>
<sequence>MSNLSNDTPMLEKNQYYKRTSQTKAKTVESPASYYLFIKRLMDIVGAGIGILLLFPLFLITAALIKVENPKGSVFFYQQRVGKHEKLFKMYKFRSMVSNAEELLESLLSENEIEGHMFKIKEDPRITKVGRFIRKTSIDELPQLWNVLKGEMSLVGPRPPLVREVEEYSSYHKQRLQVTPGCTGLWQVSGRNNVGFEEMVALDLEYISKRSFSLDFKIICKTFFVLLGSKDAF</sequence>
<keyword evidence="2" id="KW-0472">Membrane</keyword>
<keyword evidence="5" id="KW-1185">Reference proteome</keyword>
<keyword evidence="2" id="KW-1133">Transmembrane helix</keyword>
<evidence type="ECO:0000259" key="3">
    <source>
        <dbReference type="Pfam" id="PF02397"/>
    </source>
</evidence>
<dbReference type="InterPro" id="IPR003362">
    <property type="entry name" value="Bact_transf"/>
</dbReference>
<dbReference type="RefSeq" id="WP_171682835.1">
    <property type="nucleotide sequence ID" value="NZ_WHNZ01000015.1"/>
</dbReference>
<evidence type="ECO:0000313" key="4">
    <source>
        <dbReference type="EMBL" id="NOV00006.1"/>
    </source>
</evidence>
<dbReference type="Pfam" id="PF02397">
    <property type="entry name" value="Bac_transf"/>
    <property type="match status" value="1"/>
</dbReference>
<evidence type="ECO:0000256" key="2">
    <source>
        <dbReference type="SAM" id="Phobius"/>
    </source>
</evidence>
<dbReference type="EMBL" id="WHNZ01000015">
    <property type="protein sequence ID" value="NOV00006.1"/>
    <property type="molecule type" value="Genomic_DNA"/>
</dbReference>
<keyword evidence="4" id="KW-0808">Transferase</keyword>
<comment type="caution">
    <text evidence="4">The sequence shown here is derived from an EMBL/GenBank/DDBJ whole genome shotgun (WGS) entry which is preliminary data.</text>
</comment>
<gene>
    <name evidence="4" type="ORF">GC097_08255</name>
</gene>
<dbReference type="GO" id="GO:0016740">
    <property type="term" value="F:transferase activity"/>
    <property type="evidence" value="ECO:0007669"/>
    <property type="project" value="UniProtKB-KW"/>
</dbReference>
<evidence type="ECO:0000313" key="5">
    <source>
        <dbReference type="Proteomes" id="UP000618579"/>
    </source>
</evidence>
<protein>
    <submittedName>
        <fullName evidence="4">Sugar transferase</fullName>
    </submittedName>
</protein>
<accession>A0ABX1ZJ03</accession>
<feature type="transmembrane region" description="Helical" evidence="2">
    <location>
        <begin position="44"/>
        <end position="65"/>
    </location>
</feature>